<dbReference type="PANTHER" id="PTHR15239">
    <property type="entry name" value="NUCLEAR EXPORT MEDIATOR FACTOR NEMF"/>
    <property type="match status" value="1"/>
</dbReference>
<feature type="compositionally biased region" description="Acidic residues" evidence="5">
    <location>
        <begin position="540"/>
        <end position="549"/>
    </location>
</feature>
<feature type="region of interest" description="Disordered" evidence="5">
    <location>
        <begin position="226"/>
        <end position="265"/>
    </location>
</feature>
<dbReference type="PANTHER" id="PTHR15239:SF6">
    <property type="entry name" value="RIBOSOME QUALITY CONTROL COMPLEX SUBUNIT NEMF"/>
    <property type="match status" value="1"/>
</dbReference>
<dbReference type="Gene3D" id="2.30.310.10">
    <property type="entry name" value="ibrinogen binding protein from staphylococcus aureus domain"/>
    <property type="match status" value="1"/>
</dbReference>
<feature type="domain" description="NFACT RNA-binding" evidence="6">
    <location>
        <begin position="659"/>
        <end position="794"/>
    </location>
</feature>
<name>A0ABQ8FBT3_9FUNG</name>
<feature type="compositionally biased region" description="Basic residues" evidence="5">
    <location>
        <begin position="1102"/>
        <end position="1111"/>
    </location>
</feature>
<evidence type="ECO:0000256" key="2">
    <source>
        <dbReference type="ARBA" id="ARBA00008318"/>
    </source>
</evidence>
<keyword evidence="3" id="KW-0963">Cytoplasm</keyword>
<keyword evidence="4" id="KW-0175">Coiled coil</keyword>
<evidence type="ECO:0000256" key="5">
    <source>
        <dbReference type="SAM" id="MobiDB-lite"/>
    </source>
</evidence>
<comment type="caution">
    <text evidence="8">The sequence shown here is derived from an EMBL/GenBank/DDBJ whole genome shotgun (WGS) entry which is preliminary data.</text>
</comment>
<feature type="domain" description="NFACT protein C-terminal" evidence="7">
    <location>
        <begin position="1207"/>
        <end position="1302"/>
    </location>
</feature>
<feature type="compositionally biased region" description="Basic and acidic residues" evidence="5">
    <location>
        <begin position="1112"/>
        <end position="1130"/>
    </location>
</feature>
<evidence type="ECO:0000256" key="4">
    <source>
        <dbReference type="ARBA" id="ARBA00023054"/>
    </source>
</evidence>
<evidence type="ECO:0000256" key="3">
    <source>
        <dbReference type="ARBA" id="ARBA00022490"/>
    </source>
</evidence>
<accession>A0ABQ8FBT3</accession>
<dbReference type="Pfam" id="PF11923">
    <property type="entry name" value="NFACT-C"/>
    <property type="match status" value="1"/>
</dbReference>
<dbReference type="Proteomes" id="UP001648503">
    <property type="component" value="Unassembled WGS sequence"/>
</dbReference>
<evidence type="ECO:0008006" key="10">
    <source>
        <dbReference type="Google" id="ProtNLM"/>
    </source>
</evidence>
<gene>
    <name evidence="8" type="ORF">BASA50_005722</name>
</gene>
<feature type="region of interest" description="Disordered" evidence="5">
    <location>
        <begin position="1001"/>
        <end position="1080"/>
    </location>
</feature>
<feature type="region of interest" description="Disordered" evidence="5">
    <location>
        <begin position="879"/>
        <end position="958"/>
    </location>
</feature>
<feature type="region of interest" description="Disordered" evidence="5">
    <location>
        <begin position="1173"/>
        <end position="1196"/>
    </location>
</feature>
<protein>
    <recommendedName>
        <fullName evidence="10">NFACT RNA-binding domain-containing protein</fullName>
    </recommendedName>
</protein>
<feature type="compositionally biased region" description="Polar residues" evidence="5">
    <location>
        <begin position="230"/>
        <end position="239"/>
    </location>
</feature>
<evidence type="ECO:0000259" key="6">
    <source>
        <dbReference type="Pfam" id="PF05670"/>
    </source>
</evidence>
<proteinExistence type="inferred from homology"/>
<dbReference type="InterPro" id="IPR008532">
    <property type="entry name" value="NFACT_RNA-bd"/>
</dbReference>
<feature type="region of interest" description="Disordered" evidence="5">
    <location>
        <begin position="533"/>
        <end position="568"/>
    </location>
</feature>
<dbReference type="Pfam" id="PF05833">
    <property type="entry name" value="NFACT_N"/>
    <property type="match status" value="1"/>
</dbReference>
<evidence type="ECO:0000313" key="8">
    <source>
        <dbReference type="EMBL" id="KAH6595512.1"/>
    </source>
</evidence>
<reference evidence="8 9" key="1">
    <citation type="submission" date="2021-02" db="EMBL/GenBank/DDBJ databases">
        <title>Variation within the Batrachochytrium salamandrivorans European outbreak.</title>
        <authorList>
            <person name="Kelly M."/>
            <person name="Pasmans F."/>
            <person name="Shea T.P."/>
            <person name="Munoz J.F."/>
            <person name="Carranza S."/>
            <person name="Cuomo C.A."/>
            <person name="Martel A."/>
        </authorList>
    </citation>
    <scope>NUCLEOTIDE SEQUENCE [LARGE SCALE GENOMIC DNA]</scope>
    <source>
        <strain evidence="8 9">AMFP18/2</strain>
    </source>
</reference>
<feature type="region of interest" description="Disordered" evidence="5">
    <location>
        <begin position="1094"/>
        <end position="1138"/>
    </location>
</feature>
<feature type="compositionally biased region" description="Basic residues" evidence="5">
    <location>
        <begin position="1067"/>
        <end position="1076"/>
    </location>
</feature>
<evidence type="ECO:0000256" key="1">
    <source>
        <dbReference type="ARBA" id="ARBA00004496"/>
    </source>
</evidence>
<comment type="similarity">
    <text evidence="2">Belongs to the NEMF family.</text>
</comment>
<organism evidence="8 9">
    <name type="scientific">Batrachochytrium salamandrivorans</name>
    <dbReference type="NCBI Taxonomy" id="1357716"/>
    <lineage>
        <taxon>Eukaryota</taxon>
        <taxon>Fungi</taxon>
        <taxon>Fungi incertae sedis</taxon>
        <taxon>Chytridiomycota</taxon>
        <taxon>Chytridiomycota incertae sedis</taxon>
        <taxon>Chytridiomycetes</taxon>
        <taxon>Rhizophydiales</taxon>
        <taxon>Rhizophydiales incertae sedis</taxon>
        <taxon>Batrachochytrium</taxon>
    </lineage>
</organism>
<evidence type="ECO:0000259" key="7">
    <source>
        <dbReference type="Pfam" id="PF11923"/>
    </source>
</evidence>
<dbReference type="InterPro" id="IPR051608">
    <property type="entry name" value="RQC_Subunit_NEMF"/>
</dbReference>
<feature type="compositionally biased region" description="Acidic residues" evidence="5">
    <location>
        <begin position="917"/>
        <end position="931"/>
    </location>
</feature>
<sequence length="1325" mass="144268">MKQRFSALDVSASVAELKTRLVGLRLQNIYDINSKTYLFKFSQNETKELLLVESAIRMHTTQFSRNKSQMPSNFCVKLRKHLRTRRLVDLRQLGADRIIDMQFSKDEYAFHIIVELYSSGNIILTDHLYRIMSVLRTVEYESSTVSADMAHLPDKTTAALKESDAATQDLCRIAVGQIYPTHTARQLESITPETLLCAIHSAGSKDTLDAQSNAPTQSQLEQDHLVLPGSSENGPSAATLSKKQKHTGKKSGKPTPIIKTDSKKKKQTTTLKAVLRHTLGPNYGASLIEHCIRLSGLSLNMTLPNDDLGSVDSPQFTALFNAFVEGDAILSQCTQFPQKGYIVSTVFASLNKSNAIEGGTSEPLIHTPSEPLAATLPRSTYLEFHPYPFLQFTASADGSDGQTTTNVAEFASFDKAIDEFFSKMESQKLDLRAHQAEAAAAKKLESVKSAHATQIRNFQQSLESNEHYALAIETHLEAIDSVLQTVQSFLASGMDWKDLENLVREETSNGNAMARMIVGFKLQVSMITVELANPNSRESESDDEDADESDSSHLSDHDDCDGIQGKDSSCEAKSAKTNLAGKKQPELLRIDLDICLTAHANARRYYGAKKVAASKQIKTMETSSKVFKTAERKILQTLAAVQQTAVSIIKTRKLFWFEKFMWFISSENYLVVCGRDASQNEMLVERYLRKGDAYIYSDLPGAASVIVKYMHPSGSTLQSSTATDDAGPEHQNLTTESTQIPPTTLLQAGTMSVCQSRAWDSKIVTAAYWVEAHQVSKTSPTGEALSLGTFMIRGKKNWLPPVQLVYGMALLFQVDPSCAEKHYWERRPWGRDGISHPTLAESRNSAPASHVVIKADTDSDAGVDEDAVMDSSDVEEAILSDPPLSTAAKLEPVQDLEDPNCTPKMDSLVDSSIPNSDGDDGDDNDDNDDVNQDSPSLDRDAVSAARQTHLDTQQTSKYDFEDDAVDEFANALADVTLSRQQLGSGSGTKHLSAKARRLLRKGKSGNPLAADSESNTSDTASIKGGLTPTLNPEAASSLSNLFTPSSRSSVSDLAKPASPAISSVRGKTGKIKKAKNKYADQDEEDRALVLDFLGSAKGPQPKGKKAKAHQAKKAEEERRNERYRAQDKHNPKASGSHTVVSTASTDVIRDDGGGIDSPGIQIGAVDVSMRCEDVQKGASAHSSSGRVGESKPKRSTLSAVDEDHIMDMSCLDLLTGQPHPDDIVLHAIPVCAPWTALSKYKYKVKLLPGSLKRGKAAKSIATSFISMATSSADPAGDSKKDLIKSIPDAEWIAALLGKVKIVISATDQAQMKNYSGGKDSKRNGK</sequence>
<evidence type="ECO:0000313" key="9">
    <source>
        <dbReference type="Proteomes" id="UP001648503"/>
    </source>
</evidence>
<feature type="compositionally biased region" description="Polar residues" evidence="5">
    <location>
        <begin position="1028"/>
        <end position="1051"/>
    </location>
</feature>
<dbReference type="Pfam" id="PF05670">
    <property type="entry name" value="NFACT-R_1"/>
    <property type="match status" value="1"/>
</dbReference>
<feature type="region of interest" description="Disordered" evidence="5">
    <location>
        <begin position="717"/>
        <end position="736"/>
    </location>
</feature>
<dbReference type="InterPro" id="IPR021846">
    <property type="entry name" value="NFACT-C"/>
</dbReference>
<feature type="compositionally biased region" description="Basic residues" evidence="5">
    <location>
        <begin position="242"/>
        <end position="252"/>
    </location>
</feature>
<dbReference type="EMBL" id="JAFCIX010000298">
    <property type="protein sequence ID" value="KAH6595512.1"/>
    <property type="molecule type" value="Genomic_DNA"/>
</dbReference>
<comment type="subcellular location">
    <subcellularLocation>
        <location evidence="1">Cytoplasm</location>
    </subcellularLocation>
</comment>
<keyword evidence="9" id="KW-1185">Reference proteome</keyword>